<dbReference type="EMBL" id="CM051407">
    <property type="protein sequence ID" value="KAJ4701959.1"/>
    <property type="molecule type" value="Genomic_DNA"/>
</dbReference>
<gene>
    <name evidence="1" type="ORF">OWV82_025112</name>
</gene>
<dbReference type="Proteomes" id="UP001164539">
    <property type="component" value="Chromosome 14"/>
</dbReference>
<keyword evidence="2" id="KW-1185">Reference proteome</keyword>
<protein>
    <submittedName>
        <fullName evidence="1">CBS domain-containing protein CBSX3 mitochondrial</fullName>
    </submittedName>
</protein>
<evidence type="ECO:0000313" key="1">
    <source>
        <dbReference type="EMBL" id="KAJ4701959.1"/>
    </source>
</evidence>
<organism evidence="1 2">
    <name type="scientific">Melia azedarach</name>
    <name type="common">Chinaberry tree</name>
    <dbReference type="NCBI Taxonomy" id="155640"/>
    <lineage>
        <taxon>Eukaryota</taxon>
        <taxon>Viridiplantae</taxon>
        <taxon>Streptophyta</taxon>
        <taxon>Embryophyta</taxon>
        <taxon>Tracheophyta</taxon>
        <taxon>Spermatophyta</taxon>
        <taxon>Magnoliopsida</taxon>
        <taxon>eudicotyledons</taxon>
        <taxon>Gunneridae</taxon>
        <taxon>Pentapetalae</taxon>
        <taxon>rosids</taxon>
        <taxon>malvids</taxon>
        <taxon>Sapindales</taxon>
        <taxon>Meliaceae</taxon>
        <taxon>Melia</taxon>
    </lineage>
</organism>
<reference evidence="1 2" key="1">
    <citation type="journal article" date="2023" name="Science">
        <title>Complex scaffold remodeling in plant triterpene biosynthesis.</title>
        <authorList>
            <person name="De La Pena R."/>
            <person name="Hodgson H."/>
            <person name="Liu J.C."/>
            <person name="Stephenson M.J."/>
            <person name="Martin A.C."/>
            <person name="Owen C."/>
            <person name="Harkess A."/>
            <person name="Leebens-Mack J."/>
            <person name="Jimenez L.E."/>
            <person name="Osbourn A."/>
            <person name="Sattely E.S."/>
        </authorList>
    </citation>
    <scope>NUCLEOTIDE SEQUENCE [LARGE SCALE GENOMIC DNA]</scope>
    <source>
        <strain evidence="2">cv. JPN11</strain>
        <tissue evidence="1">Leaf</tissue>
    </source>
</reference>
<proteinExistence type="predicted"/>
<sequence length="209" mass="23393">MFGKVRTCREVLRSAILKHSQERYVVQGRNTCSRFGCVTSSSSSSSLPVEEKGLENITVAEVLMTKGDDKEGAWFCCRSNDVVDDAVKNQMAQHNIGSLVVLKPGEKQHIAGIFTERDYLRKIVGQGRSAKYTRVAEIMTDENKLITLPSDANILQAMQLMTENQIRHVPVIDGKIVGMISIVDVVRAVVEQQSGELKRLNEFIRGEYY</sequence>
<comment type="caution">
    <text evidence="1">The sequence shown here is derived from an EMBL/GenBank/DDBJ whole genome shotgun (WGS) entry which is preliminary data.</text>
</comment>
<evidence type="ECO:0000313" key="2">
    <source>
        <dbReference type="Proteomes" id="UP001164539"/>
    </source>
</evidence>
<name>A0ACC1WU61_MELAZ</name>
<accession>A0ACC1WU61</accession>